<dbReference type="EMBL" id="BGZK01003727">
    <property type="protein sequence ID" value="GBP04065.1"/>
    <property type="molecule type" value="Genomic_DNA"/>
</dbReference>
<name>A0A4C1SPZ7_EUMVA</name>
<evidence type="ECO:0000313" key="2">
    <source>
        <dbReference type="EMBL" id="GBP04065.1"/>
    </source>
</evidence>
<reference evidence="2 3" key="1">
    <citation type="journal article" date="2019" name="Commun. Biol.">
        <title>The bagworm genome reveals a unique fibroin gene that provides high tensile strength.</title>
        <authorList>
            <person name="Kono N."/>
            <person name="Nakamura H."/>
            <person name="Ohtoshi R."/>
            <person name="Tomita M."/>
            <person name="Numata K."/>
            <person name="Arakawa K."/>
        </authorList>
    </citation>
    <scope>NUCLEOTIDE SEQUENCE [LARGE SCALE GENOMIC DNA]</scope>
</reference>
<organism evidence="2 3">
    <name type="scientific">Eumeta variegata</name>
    <name type="common">Bagworm moth</name>
    <name type="synonym">Eumeta japonica</name>
    <dbReference type="NCBI Taxonomy" id="151549"/>
    <lineage>
        <taxon>Eukaryota</taxon>
        <taxon>Metazoa</taxon>
        <taxon>Ecdysozoa</taxon>
        <taxon>Arthropoda</taxon>
        <taxon>Hexapoda</taxon>
        <taxon>Insecta</taxon>
        <taxon>Pterygota</taxon>
        <taxon>Neoptera</taxon>
        <taxon>Endopterygota</taxon>
        <taxon>Lepidoptera</taxon>
        <taxon>Glossata</taxon>
        <taxon>Ditrysia</taxon>
        <taxon>Tineoidea</taxon>
        <taxon>Psychidae</taxon>
        <taxon>Oiketicinae</taxon>
        <taxon>Eumeta</taxon>
    </lineage>
</organism>
<feature type="compositionally biased region" description="Low complexity" evidence="1">
    <location>
        <begin position="199"/>
        <end position="214"/>
    </location>
</feature>
<keyword evidence="3" id="KW-1185">Reference proteome</keyword>
<protein>
    <submittedName>
        <fullName evidence="2">Uncharacterized protein</fullName>
    </submittedName>
</protein>
<gene>
    <name evidence="2" type="ORF">EVAR_69148_1</name>
</gene>
<accession>A0A4C1SPZ7</accession>
<dbReference type="Proteomes" id="UP000299102">
    <property type="component" value="Unassembled WGS sequence"/>
</dbReference>
<sequence length="220" mass="24651">MPSKDVCVCASLERQQPLYTRLRIRTCLQIVDTRTQFLTEEDGRYTFLTQMEVHENDLKQREIEYTCHVEIPGTSYKTNITTTYEVGRMPPQRGDPEAYDGMDKGAFDGKAKSRHQKAVLDEKDKGYNVLSKIREDLERIGFRLYKSDKWLDAAVGIVFSHTPERVSADAQPPPTAARPTTAIALRYSIELINRPSSAGARASAVSAARPPADAYTPPGL</sequence>
<evidence type="ECO:0000256" key="1">
    <source>
        <dbReference type="SAM" id="MobiDB-lite"/>
    </source>
</evidence>
<evidence type="ECO:0000313" key="3">
    <source>
        <dbReference type="Proteomes" id="UP000299102"/>
    </source>
</evidence>
<proteinExistence type="predicted"/>
<feature type="region of interest" description="Disordered" evidence="1">
    <location>
        <begin position="199"/>
        <end position="220"/>
    </location>
</feature>
<comment type="caution">
    <text evidence="2">The sequence shown here is derived from an EMBL/GenBank/DDBJ whole genome shotgun (WGS) entry which is preliminary data.</text>
</comment>
<dbReference type="AlphaFoldDB" id="A0A4C1SPZ7"/>